<evidence type="ECO:0000313" key="1">
    <source>
        <dbReference type="EMBL" id="MDG3006626.1"/>
    </source>
</evidence>
<gene>
    <name evidence="1" type="ORF">PZE19_22880</name>
</gene>
<accession>A0ABT6FGM0</accession>
<sequence length="104" mass="11796">MTNLIRNPPTIQSEGAAWNALRKASQAGEALVMDACRFLGRQDGRDALSTRLTRYGRDWMAENPEWRERDVRNGLGTLRRQAGRELTEAERTAFAVAMLDEFGR</sequence>
<evidence type="ECO:0000313" key="2">
    <source>
        <dbReference type="Proteomes" id="UP001216907"/>
    </source>
</evidence>
<proteinExistence type="predicted"/>
<protein>
    <submittedName>
        <fullName evidence="1">Uncharacterized protein</fullName>
    </submittedName>
</protein>
<dbReference type="RefSeq" id="WP_277862920.1">
    <property type="nucleotide sequence ID" value="NZ_JARRAG010000002.1"/>
</dbReference>
<dbReference type="EMBL" id="JARRAG010000002">
    <property type="protein sequence ID" value="MDG3006626.1"/>
    <property type="molecule type" value="Genomic_DNA"/>
</dbReference>
<comment type="caution">
    <text evidence="1">The sequence shown here is derived from an EMBL/GenBank/DDBJ whole genome shotgun (WGS) entry which is preliminary data.</text>
</comment>
<reference evidence="1 2" key="1">
    <citation type="submission" date="2023-03" db="EMBL/GenBank/DDBJ databases">
        <title>Paludisphaera mucosa sp. nov. a novel planctomycete from northern fen.</title>
        <authorList>
            <person name="Ivanova A."/>
        </authorList>
    </citation>
    <scope>NUCLEOTIDE SEQUENCE [LARGE SCALE GENOMIC DNA]</scope>
    <source>
        <strain evidence="1 2">Pla2</strain>
    </source>
</reference>
<dbReference type="Proteomes" id="UP001216907">
    <property type="component" value="Unassembled WGS sequence"/>
</dbReference>
<keyword evidence="2" id="KW-1185">Reference proteome</keyword>
<name>A0ABT6FGM0_9BACT</name>
<organism evidence="1 2">
    <name type="scientific">Paludisphaera mucosa</name>
    <dbReference type="NCBI Taxonomy" id="3030827"/>
    <lineage>
        <taxon>Bacteria</taxon>
        <taxon>Pseudomonadati</taxon>
        <taxon>Planctomycetota</taxon>
        <taxon>Planctomycetia</taxon>
        <taxon>Isosphaerales</taxon>
        <taxon>Isosphaeraceae</taxon>
        <taxon>Paludisphaera</taxon>
    </lineage>
</organism>